<dbReference type="AlphaFoldDB" id="A0A926P252"/>
<gene>
    <name evidence="1" type="ORF">HK439_17775</name>
</gene>
<dbReference type="RefSeq" id="WP_190292858.1">
    <property type="nucleotide sequence ID" value="NZ_JABFCZ010000020.1"/>
</dbReference>
<name>A0A926P252_9HYPH</name>
<comment type="caution">
    <text evidence="1">The sequence shown here is derived from an EMBL/GenBank/DDBJ whole genome shotgun (WGS) entry which is preliminary data.</text>
</comment>
<dbReference type="Gene3D" id="1.20.120.160">
    <property type="entry name" value="HPT domain"/>
    <property type="match status" value="1"/>
</dbReference>
<evidence type="ECO:0000313" key="2">
    <source>
        <dbReference type="Proteomes" id="UP000598467"/>
    </source>
</evidence>
<dbReference type="GO" id="GO:0000160">
    <property type="term" value="P:phosphorelay signal transduction system"/>
    <property type="evidence" value="ECO:0007669"/>
    <property type="project" value="InterPro"/>
</dbReference>
<reference evidence="1" key="1">
    <citation type="submission" date="2020-05" db="EMBL/GenBank/DDBJ databases">
        <title>Identification of trans-AT polyketide cluster in two marine bacteria, producers of a novel glutaramide-containing polyketide sesbanimide D and analogs.</title>
        <authorList>
            <person name="Kacar D."/>
            <person name="Rodriguez P."/>
            <person name="Canedo L."/>
            <person name="Gonzalez E."/>
            <person name="Galan B."/>
            <person name="De La Calle F."/>
            <person name="Garcia J.L."/>
        </authorList>
    </citation>
    <scope>NUCLEOTIDE SEQUENCE</scope>
    <source>
        <strain evidence="1">PHM038</strain>
    </source>
</reference>
<protein>
    <submittedName>
        <fullName evidence="1">Hpt domain-containing protein</fullName>
    </submittedName>
</protein>
<organism evidence="1 2">
    <name type="scientific">Roseibium aggregatum</name>
    <dbReference type="NCBI Taxonomy" id="187304"/>
    <lineage>
        <taxon>Bacteria</taxon>
        <taxon>Pseudomonadati</taxon>
        <taxon>Pseudomonadota</taxon>
        <taxon>Alphaproteobacteria</taxon>
        <taxon>Hyphomicrobiales</taxon>
        <taxon>Stappiaceae</taxon>
        <taxon>Roseibium</taxon>
    </lineage>
</organism>
<dbReference type="Proteomes" id="UP000598467">
    <property type="component" value="Unassembled WGS sequence"/>
</dbReference>
<proteinExistence type="predicted"/>
<dbReference type="EMBL" id="JABFCZ010000020">
    <property type="protein sequence ID" value="MBD1548118.1"/>
    <property type="molecule type" value="Genomic_DNA"/>
</dbReference>
<evidence type="ECO:0000313" key="1">
    <source>
        <dbReference type="EMBL" id="MBD1548118.1"/>
    </source>
</evidence>
<accession>A0A926P252</accession>
<dbReference type="SUPFAM" id="SSF47226">
    <property type="entry name" value="Histidine-containing phosphotransfer domain, HPT domain"/>
    <property type="match status" value="1"/>
</dbReference>
<sequence length="182" mass="20050">MAAKPLEEEEREILSPPTDLRKKVRILSKREAKNFDPVKAAEQALERLSGKFDGWMSNETSELMTAYDAIRAEGLNKANLDTLYQAVHNMKGQALTLGYPLVGSVASSFCRLLEHVPGPEKLPLSLTEQYVEAIRAMVAEGARDTDNPTGAALADKLSEVTEDYLAQFPLKPEDEADDLMIG</sequence>
<dbReference type="InterPro" id="IPR036641">
    <property type="entry name" value="HPT_dom_sf"/>
</dbReference>